<accession>A0A290ZDA7</accession>
<organism evidence="2 3">
    <name type="scientific">Actinosynnema pretiosum</name>
    <dbReference type="NCBI Taxonomy" id="42197"/>
    <lineage>
        <taxon>Bacteria</taxon>
        <taxon>Bacillati</taxon>
        <taxon>Actinomycetota</taxon>
        <taxon>Actinomycetes</taxon>
        <taxon>Pseudonocardiales</taxon>
        <taxon>Pseudonocardiaceae</taxon>
        <taxon>Actinosynnema</taxon>
    </lineage>
</organism>
<keyword evidence="3" id="KW-1185">Reference proteome</keyword>
<evidence type="ECO:0008006" key="4">
    <source>
        <dbReference type="Google" id="ProtNLM"/>
    </source>
</evidence>
<evidence type="ECO:0000313" key="3">
    <source>
        <dbReference type="Proteomes" id="UP000218505"/>
    </source>
</evidence>
<keyword evidence="1" id="KW-1133">Transmembrane helix</keyword>
<dbReference type="EMBL" id="CP023445">
    <property type="protein sequence ID" value="ATE56953.1"/>
    <property type="molecule type" value="Genomic_DNA"/>
</dbReference>
<reference evidence="2" key="1">
    <citation type="submission" date="2017-09" db="EMBL/GenBank/DDBJ databases">
        <title>Complete Genome Sequence of ansamitocin-producing Bacterium Actinosynnema pretiosum X47.</title>
        <authorList>
            <person name="Cao G."/>
            <person name="Zong G."/>
            <person name="Zhong C."/>
            <person name="Fu J."/>
        </authorList>
    </citation>
    <scope>NUCLEOTIDE SEQUENCE [LARGE SCALE GENOMIC DNA]</scope>
    <source>
        <strain evidence="2">X47</strain>
    </source>
</reference>
<feature type="transmembrane region" description="Helical" evidence="1">
    <location>
        <begin position="107"/>
        <end position="129"/>
    </location>
</feature>
<dbReference type="Proteomes" id="UP000218505">
    <property type="component" value="Chromosome"/>
</dbReference>
<name>A0A290ZDA7_9PSEU</name>
<feature type="transmembrane region" description="Helical" evidence="1">
    <location>
        <begin position="50"/>
        <end position="69"/>
    </location>
</feature>
<dbReference type="AlphaFoldDB" id="A0A290ZDA7"/>
<keyword evidence="1" id="KW-0812">Transmembrane</keyword>
<feature type="transmembrane region" description="Helical" evidence="1">
    <location>
        <begin position="81"/>
        <end position="101"/>
    </location>
</feature>
<evidence type="ECO:0000313" key="2">
    <source>
        <dbReference type="EMBL" id="ATE56953.1"/>
    </source>
</evidence>
<evidence type="ECO:0000256" key="1">
    <source>
        <dbReference type="SAM" id="Phobius"/>
    </source>
</evidence>
<protein>
    <recommendedName>
        <fullName evidence="4">Integral membrane protein</fullName>
    </recommendedName>
</protein>
<feature type="transmembrane region" description="Helical" evidence="1">
    <location>
        <begin position="18"/>
        <end position="38"/>
    </location>
</feature>
<sequence>MTTHTTPQGANPAPRRPALLRSALVLDGAGSAACGALLPLVPLDLGLPRPLLLALGAFLLGYGACAFLAGRTPTRARALAVIAFNTAWVAASALVVASGWFPLTTAGLVVLVAQALAVAAVTALQAVGLRRATRPARD</sequence>
<proteinExistence type="predicted"/>
<dbReference type="RefSeq" id="WP_096496697.1">
    <property type="nucleotide sequence ID" value="NZ_CP023445.1"/>
</dbReference>
<keyword evidence="1" id="KW-0472">Membrane</keyword>
<dbReference type="KEGG" id="apre:CNX65_29730"/>
<gene>
    <name evidence="2" type="ORF">CNX65_29730</name>
</gene>